<feature type="chain" id="PRO_5009180770" evidence="1">
    <location>
        <begin position="26"/>
        <end position="201"/>
    </location>
</feature>
<protein>
    <submittedName>
        <fullName evidence="2">Uncharacterized protein</fullName>
    </submittedName>
</protein>
<proteinExistence type="predicted"/>
<evidence type="ECO:0000256" key="1">
    <source>
        <dbReference type="SAM" id="SignalP"/>
    </source>
</evidence>
<evidence type="ECO:0000313" key="3">
    <source>
        <dbReference type="Proteomes" id="UP000095255"/>
    </source>
</evidence>
<dbReference type="Proteomes" id="UP000095255">
    <property type="component" value="Unassembled WGS sequence"/>
</dbReference>
<comment type="caution">
    <text evidence="2">The sequence shown here is derived from an EMBL/GenBank/DDBJ whole genome shotgun (WGS) entry which is preliminary data.</text>
</comment>
<keyword evidence="3" id="KW-1185">Reference proteome</keyword>
<name>A0A1E5L7T3_9FIRM</name>
<dbReference type="AlphaFoldDB" id="A0A1E5L7T3"/>
<organism evidence="2 3">
    <name type="scientific">Desulfuribacillus stibiiarsenatis</name>
    <dbReference type="NCBI Taxonomy" id="1390249"/>
    <lineage>
        <taxon>Bacteria</taxon>
        <taxon>Bacillati</taxon>
        <taxon>Bacillota</taxon>
        <taxon>Desulfuribacillia</taxon>
        <taxon>Desulfuribacillales</taxon>
        <taxon>Desulfuribacillaceae</taxon>
        <taxon>Desulfuribacillus</taxon>
    </lineage>
</organism>
<dbReference type="EMBL" id="MJAT01000008">
    <property type="protein sequence ID" value="OEH86074.1"/>
    <property type="molecule type" value="Genomic_DNA"/>
</dbReference>
<gene>
    <name evidence="2" type="ORF">BHU72_14690</name>
</gene>
<keyword evidence="1" id="KW-0732">Signal</keyword>
<evidence type="ECO:0000313" key="2">
    <source>
        <dbReference type="EMBL" id="OEH86074.1"/>
    </source>
</evidence>
<accession>A0A1E5L7T3</accession>
<dbReference type="OrthoDB" id="1954668at2"/>
<reference evidence="2 3" key="1">
    <citation type="submission" date="2016-09" db="EMBL/GenBank/DDBJ databases">
        <title>Desulfuribacillus arsenicus sp. nov., an obligately anaerobic, dissimilatory arsenic- and antimonate-reducing bacterium isolated from anoxic sediments.</title>
        <authorList>
            <person name="Abin C.A."/>
            <person name="Hollibaugh J.T."/>
        </authorList>
    </citation>
    <scope>NUCLEOTIDE SEQUENCE [LARGE SCALE GENOMIC DNA]</scope>
    <source>
        <strain evidence="2 3">MLFW-2</strain>
    </source>
</reference>
<dbReference type="RefSeq" id="WP_069701596.1">
    <property type="nucleotide sequence ID" value="NZ_MJAT01000008.1"/>
</dbReference>
<feature type="signal peptide" evidence="1">
    <location>
        <begin position="1"/>
        <end position="25"/>
    </location>
</feature>
<sequence length="201" mass="22786">MKMKFRLIILLVVLVLSVPVNITDAATGNAGYAVYRDGVIGTGIWHAGLMNSPTSNDWYPVTHILGDSNGVIKHQWCCFIDNNVFKGVYRPNQAMTSYARDLVIATSQKLTEESISYNFLYQINYNLSGDPNWVYPGDIISLRCDGVVEYCYEWHGFKIYGGTYWDITRKGVKYFEEHASLSINPNTQAQNYMTLVQTTKP</sequence>